<dbReference type="AlphaFoldDB" id="A0A1G2KGE4"/>
<evidence type="ECO:0000313" key="8">
    <source>
        <dbReference type="Proteomes" id="UP000179023"/>
    </source>
</evidence>
<dbReference type="EMBL" id="MHQI01000063">
    <property type="protein sequence ID" value="OGZ98536.1"/>
    <property type="molecule type" value="Genomic_DNA"/>
</dbReference>
<dbReference type="GO" id="GO:0006412">
    <property type="term" value="P:translation"/>
    <property type="evidence" value="ECO:0007669"/>
    <property type="project" value="InterPro"/>
</dbReference>
<evidence type="ECO:0000256" key="3">
    <source>
        <dbReference type="ARBA" id="ARBA00023274"/>
    </source>
</evidence>
<dbReference type="Proteomes" id="UP000179023">
    <property type="component" value="Unassembled WGS sequence"/>
</dbReference>
<dbReference type="PANTHER" id="PTHR15893:SF0">
    <property type="entry name" value="LARGE RIBOSOMAL SUBUNIT PROTEIN BL27M"/>
    <property type="match status" value="1"/>
</dbReference>
<protein>
    <recommendedName>
        <fullName evidence="4">Large ribosomal subunit protein bL27</fullName>
    </recommendedName>
    <alternativeName>
        <fullName evidence="5">50S ribosomal protein L27</fullName>
    </alternativeName>
</protein>
<dbReference type="NCBIfam" id="TIGR00062">
    <property type="entry name" value="L27"/>
    <property type="match status" value="1"/>
</dbReference>
<gene>
    <name evidence="7" type="ORF">A3C07_01135</name>
</gene>
<reference evidence="7 8" key="1">
    <citation type="journal article" date="2016" name="Nat. Commun.">
        <title>Thousands of microbial genomes shed light on interconnected biogeochemical processes in an aquifer system.</title>
        <authorList>
            <person name="Anantharaman K."/>
            <person name="Brown C.T."/>
            <person name="Hug L.A."/>
            <person name="Sharon I."/>
            <person name="Castelle C.J."/>
            <person name="Probst A.J."/>
            <person name="Thomas B.C."/>
            <person name="Singh A."/>
            <person name="Wilkins M.J."/>
            <person name="Karaoz U."/>
            <person name="Brodie E.L."/>
            <person name="Williams K.H."/>
            <person name="Hubbard S.S."/>
            <person name="Banfield J.F."/>
        </authorList>
    </citation>
    <scope>NUCLEOTIDE SEQUENCE [LARGE SCALE GENOMIC DNA]</scope>
</reference>
<dbReference type="SUPFAM" id="SSF110324">
    <property type="entry name" value="Ribosomal L27 protein-like"/>
    <property type="match status" value="1"/>
</dbReference>
<dbReference type="PRINTS" id="PR00063">
    <property type="entry name" value="RIBOSOMALL27"/>
</dbReference>
<name>A0A1G2KGE4_9BACT</name>
<sequence>MAHTKSAGAAKYGRDSQPKYLGVKKTHGEKVKIGDILIRQRGTKFFPGEGVKRGGDDTLFALREGIVKFVTRRKTHFDGSRRYAKVISVIGVPR</sequence>
<dbReference type="PROSITE" id="PS00831">
    <property type="entry name" value="RIBOSOMAL_L27"/>
    <property type="match status" value="1"/>
</dbReference>
<evidence type="ECO:0000256" key="6">
    <source>
        <dbReference type="SAM" id="MobiDB-lite"/>
    </source>
</evidence>
<evidence type="ECO:0000313" key="7">
    <source>
        <dbReference type="EMBL" id="OGZ98536.1"/>
    </source>
</evidence>
<accession>A0A1G2KGE4</accession>
<dbReference type="Pfam" id="PF01016">
    <property type="entry name" value="Ribosomal_L27"/>
    <property type="match status" value="1"/>
</dbReference>
<evidence type="ECO:0000256" key="5">
    <source>
        <dbReference type="ARBA" id="ARBA00035477"/>
    </source>
</evidence>
<comment type="similarity">
    <text evidence="1">Belongs to the bacterial ribosomal protein bL27 family.</text>
</comment>
<evidence type="ECO:0000256" key="4">
    <source>
        <dbReference type="ARBA" id="ARBA00035175"/>
    </source>
</evidence>
<organism evidence="7 8">
    <name type="scientific">Candidatus Sungbacteria bacterium RIFCSPHIGHO2_02_FULL_47_11</name>
    <dbReference type="NCBI Taxonomy" id="1802270"/>
    <lineage>
        <taxon>Bacteria</taxon>
        <taxon>Candidatus Sungiibacteriota</taxon>
    </lineage>
</organism>
<evidence type="ECO:0000256" key="1">
    <source>
        <dbReference type="ARBA" id="ARBA00010797"/>
    </source>
</evidence>
<dbReference type="InterPro" id="IPR018261">
    <property type="entry name" value="Ribosomal_bL27_CS"/>
</dbReference>
<proteinExistence type="inferred from homology"/>
<evidence type="ECO:0000256" key="2">
    <source>
        <dbReference type="ARBA" id="ARBA00022980"/>
    </source>
</evidence>
<keyword evidence="3" id="KW-0687">Ribonucleoprotein</keyword>
<comment type="caution">
    <text evidence="7">The sequence shown here is derived from an EMBL/GenBank/DDBJ whole genome shotgun (WGS) entry which is preliminary data.</text>
</comment>
<keyword evidence="2 7" id="KW-0689">Ribosomal protein</keyword>
<dbReference type="Gene3D" id="2.40.50.100">
    <property type="match status" value="1"/>
</dbReference>
<dbReference type="GO" id="GO:0022625">
    <property type="term" value="C:cytosolic large ribosomal subunit"/>
    <property type="evidence" value="ECO:0007669"/>
    <property type="project" value="TreeGrafter"/>
</dbReference>
<feature type="region of interest" description="Disordered" evidence="6">
    <location>
        <begin position="1"/>
        <end position="23"/>
    </location>
</feature>
<dbReference type="STRING" id="1802270.A3C07_01135"/>
<dbReference type="InterPro" id="IPR001684">
    <property type="entry name" value="Ribosomal_bL27"/>
</dbReference>
<dbReference type="PANTHER" id="PTHR15893">
    <property type="entry name" value="RIBOSOMAL PROTEIN L27"/>
    <property type="match status" value="1"/>
</dbReference>
<dbReference type="FunFam" id="2.40.50.100:FF:000020">
    <property type="entry name" value="50S ribosomal protein L27"/>
    <property type="match status" value="1"/>
</dbReference>
<dbReference type="GO" id="GO:0003735">
    <property type="term" value="F:structural constituent of ribosome"/>
    <property type="evidence" value="ECO:0007669"/>
    <property type="project" value="InterPro"/>
</dbReference>